<sequence>MAKLKDRTNLYFLLGSDKAFKVRYIRSSDPASKPGMIYPGTLPLDKYYSDIEDKSSMTPVMQCTTLLISTPDLQKNSVYILTVINTFLSAFLIPRSEILKRVFLTVAVASSPWTSQIQRPHAQIPQRFNHDEKLKLSKSYPQSLMTSNFLISNIFVGTR</sequence>
<dbReference type="Proteomes" id="UP001151760">
    <property type="component" value="Unassembled WGS sequence"/>
</dbReference>
<dbReference type="EMBL" id="BQNB010015075">
    <property type="protein sequence ID" value="GJT35727.1"/>
    <property type="molecule type" value="Genomic_DNA"/>
</dbReference>
<name>A0ABQ5D9U2_9ASTR</name>
<gene>
    <name evidence="1" type="ORF">Tco_0926146</name>
</gene>
<organism evidence="1 2">
    <name type="scientific">Tanacetum coccineum</name>
    <dbReference type="NCBI Taxonomy" id="301880"/>
    <lineage>
        <taxon>Eukaryota</taxon>
        <taxon>Viridiplantae</taxon>
        <taxon>Streptophyta</taxon>
        <taxon>Embryophyta</taxon>
        <taxon>Tracheophyta</taxon>
        <taxon>Spermatophyta</taxon>
        <taxon>Magnoliopsida</taxon>
        <taxon>eudicotyledons</taxon>
        <taxon>Gunneridae</taxon>
        <taxon>Pentapetalae</taxon>
        <taxon>asterids</taxon>
        <taxon>campanulids</taxon>
        <taxon>Asterales</taxon>
        <taxon>Asteraceae</taxon>
        <taxon>Asteroideae</taxon>
        <taxon>Anthemideae</taxon>
        <taxon>Anthemidinae</taxon>
        <taxon>Tanacetum</taxon>
    </lineage>
</organism>
<evidence type="ECO:0000313" key="1">
    <source>
        <dbReference type="EMBL" id="GJT35727.1"/>
    </source>
</evidence>
<proteinExistence type="predicted"/>
<accession>A0ABQ5D9U2</accession>
<reference evidence="1" key="2">
    <citation type="submission" date="2022-01" db="EMBL/GenBank/DDBJ databases">
        <authorList>
            <person name="Yamashiro T."/>
            <person name="Shiraishi A."/>
            <person name="Satake H."/>
            <person name="Nakayama K."/>
        </authorList>
    </citation>
    <scope>NUCLEOTIDE SEQUENCE</scope>
</reference>
<reference evidence="1" key="1">
    <citation type="journal article" date="2022" name="Int. J. Mol. Sci.">
        <title>Draft Genome of Tanacetum Coccineum: Genomic Comparison of Closely Related Tanacetum-Family Plants.</title>
        <authorList>
            <person name="Yamashiro T."/>
            <person name="Shiraishi A."/>
            <person name="Nakayama K."/>
            <person name="Satake H."/>
        </authorList>
    </citation>
    <scope>NUCLEOTIDE SEQUENCE</scope>
</reference>
<comment type="caution">
    <text evidence="1">The sequence shown here is derived from an EMBL/GenBank/DDBJ whole genome shotgun (WGS) entry which is preliminary data.</text>
</comment>
<protein>
    <submittedName>
        <fullName evidence="1">Uncharacterized protein</fullName>
    </submittedName>
</protein>
<evidence type="ECO:0000313" key="2">
    <source>
        <dbReference type="Proteomes" id="UP001151760"/>
    </source>
</evidence>
<keyword evidence="2" id="KW-1185">Reference proteome</keyword>